<evidence type="ECO:0000256" key="1">
    <source>
        <dbReference type="SAM" id="MobiDB-lite"/>
    </source>
</evidence>
<comment type="caution">
    <text evidence="2">The sequence shown here is derived from an EMBL/GenBank/DDBJ whole genome shotgun (WGS) entry which is preliminary data.</text>
</comment>
<feature type="region of interest" description="Disordered" evidence="1">
    <location>
        <begin position="57"/>
        <end position="86"/>
    </location>
</feature>
<gene>
    <name evidence="2" type="ORF">FGO68_gene7736</name>
</gene>
<accession>A0A8J8NRE7</accession>
<dbReference type="EMBL" id="RRYP01009816">
    <property type="protein sequence ID" value="TNV78806.1"/>
    <property type="molecule type" value="Genomic_DNA"/>
</dbReference>
<dbReference type="AlphaFoldDB" id="A0A8J8NRE7"/>
<feature type="region of interest" description="Disordered" evidence="1">
    <location>
        <begin position="116"/>
        <end position="140"/>
    </location>
</feature>
<keyword evidence="3" id="KW-1185">Reference proteome</keyword>
<organism evidence="2 3">
    <name type="scientific">Halteria grandinella</name>
    <dbReference type="NCBI Taxonomy" id="5974"/>
    <lineage>
        <taxon>Eukaryota</taxon>
        <taxon>Sar</taxon>
        <taxon>Alveolata</taxon>
        <taxon>Ciliophora</taxon>
        <taxon>Intramacronucleata</taxon>
        <taxon>Spirotrichea</taxon>
        <taxon>Stichotrichia</taxon>
        <taxon>Sporadotrichida</taxon>
        <taxon>Halteriidae</taxon>
        <taxon>Halteria</taxon>
    </lineage>
</organism>
<feature type="compositionally biased region" description="Polar residues" evidence="1">
    <location>
        <begin position="63"/>
        <end position="82"/>
    </location>
</feature>
<proteinExistence type="predicted"/>
<evidence type="ECO:0000313" key="2">
    <source>
        <dbReference type="EMBL" id="TNV78806.1"/>
    </source>
</evidence>
<name>A0A8J8NRE7_HALGN</name>
<sequence length="431" mass="49526">MQIKHQQQVSDTLSFADKVASLFGWAKQDEDCAIESPQDTLETQLTQDRIGVVSGNFQDEESASVSPITHESQTRTSSQFEKQLNPKKRKLEEFKQSFISNASPNLSETENAYEEDSFQAKRFRTNPVDSSEQSEDSHEEESMEYILQGLMVSFFMVNKRYILRWRYGDNFNIIQMGQKKSVFKLVKYEDLLRPTFTCAKCSRTLKFESSELWILSGTPCNLCKGINASNIPGKIAQSGLKKPLAMKVESESMRIAKQAYGGALQRFVRENPNYRLQFSQHRMSYIKCQPLIINFKLGHKYVFNSSSRAQIAYLCHVRNCRARIVIHFNCKKDLTNCPFQIQHYNKHTEECKISQKKLAPVDHRLKLNSNKASEKALQIPSCAKVEEETSVKDACRSGTEENEVGVQRVPEDYVEELDKIIERLKVLANPR</sequence>
<reference evidence="2" key="1">
    <citation type="submission" date="2019-06" db="EMBL/GenBank/DDBJ databases">
        <authorList>
            <person name="Zheng W."/>
        </authorList>
    </citation>
    <scope>NUCLEOTIDE SEQUENCE</scope>
    <source>
        <strain evidence="2">QDHG01</strain>
    </source>
</reference>
<dbReference type="Proteomes" id="UP000785679">
    <property type="component" value="Unassembled WGS sequence"/>
</dbReference>
<protein>
    <submittedName>
        <fullName evidence="2">Uncharacterized protein</fullName>
    </submittedName>
</protein>
<evidence type="ECO:0000313" key="3">
    <source>
        <dbReference type="Proteomes" id="UP000785679"/>
    </source>
</evidence>